<gene>
    <name evidence="2" type="ORF">INS88_09625</name>
</gene>
<dbReference type="InterPro" id="IPR027381">
    <property type="entry name" value="LytR/CpsA/Psr_C"/>
</dbReference>
<accession>A0A7M1QU37</accession>
<name>A0A7M1QU37_9ACTO</name>
<evidence type="ECO:0000313" key="2">
    <source>
        <dbReference type="EMBL" id="QOR45499.1"/>
    </source>
</evidence>
<protein>
    <submittedName>
        <fullName evidence="2">LytR C-terminal domain-containing protein</fullName>
    </submittedName>
</protein>
<proteinExistence type="predicted"/>
<evidence type="ECO:0000259" key="1">
    <source>
        <dbReference type="Pfam" id="PF13399"/>
    </source>
</evidence>
<dbReference type="EMBL" id="CP063213">
    <property type="protein sequence ID" value="QOR45499.1"/>
    <property type="molecule type" value="Genomic_DNA"/>
</dbReference>
<dbReference type="Pfam" id="PF13399">
    <property type="entry name" value="LytR_C"/>
    <property type="match status" value="1"/>
</dbReference>
<reference evidence="2 3" key="1">
    <citation type="submission" date="2020-10" db="EMBL/GenBank/DDBJ databases">
        <title>Trueperella pecoris sp. nov. isolated from bovine and porcine specimens.</title>
        <authorList>
            <person name="Schoenecker L."/>
            <person name="Schnydrig P."/>
            <person name="Brodard I."/>
            <person name="Thomann A."/>
            <person name="Hemphill A."/>
            <person name="Rodriguez-Campos S."/>
            <person name="Perreten V."/>
            <person name="Jores J."/>
            <person name="Kittl S."/>
        </authorList>
    </citation>
    <scope>NUCLEOTIDE SEQUENCE [LARGE SCALE GENOMIC DNA]</scope>
    <source>
        <strain evidence="2 3">15A0121</strain>
    </source>
</reference>
<accession>A0A8A5U7B7</accession>
<evidence type="ECO:0000313" key="3">
    <source>
        <dbReference type="Proteomes" id="UP000595053"/>
    </source>
</evidence>
<dbReference type="AlphaFoldDB" id="A0A7M1QU37"/>
<dbReference type="RefSeq" id="WP_197551062.1">
    <property type="nucleotide sequence ID" value="NZ_CP063213.1"/>
</dbReference>
<dbReference type="Gene3D" id="3.30.70.2390">
    <property type="match status" value="1"/>
</dbReference>
<dbReference type="Proteomes" id="UP000595053">
    <property type="component" value="Chromosome"/>
</dbReference>
<feature type="domain" description="LytR/CpsA/Psr regulator C-terminal" evidence="1">
    <location>
        <begin position="73"/>
        <end position="160"/>
    </location>
</feature>
<organism evidence="2 3">
    <name type="scientific">Trueperella pecoris</name>
    <dbReference type="NCBI Taxonomy" id="2733571"/>
    <lineage>
        <taxon>Bacteria</taxon>
        <taxon>Bacillati</taxon>
        <taxon>Actinomycetota</taxon>
        <taxon>Actinomycetes</taxon>
        <taxon>Actinomycetales</taxon>
        <taxon>Actinomycetaceae</taxon>
        <taxon>Trueperella</taxon>
    </lineage>
</organism>
<keyword evidence="3" id="KW-1185">Reference proteome</keyword>
<sequence>MSSNARAEYRKRTQQRQTVIFGSIIAVMAVLLVFGTLVWSGILPFPEKKFSQPPTAETVVCPTADAAPVTPSTITVNVYNATNRSGLAGNVAASLATAGVVISGTANWAGDEFEEPVRIYAGPAGVTNAYTLRAYFPGATVHADPNMTSQVVEVVVGTAYSEMVTAPTEEDFTAAMSPIKGCVPFADFS</sequence>